<dbReference type="Gene3D" id="3.40.190.10">
    <property type="entry name" value="Periplasmic binding protein-like II"/>
    <property type="match status" value="2"/>
</dbReference>
<dbReference type="PANTHER" id="PTHR30419:SF8">
    <property type="entry name" value="NITROGEN ASSIMILATION TRANSCRIPTIONAL ACTIVATOR-RELATED"/>
    <property type="match status" value="1"/>
</dbReference>
<evidence type="ECO:0000256" key="2">
    <source>
        <dbReference type="ARBA" id="ARBA00023015"/>
    </source>
</evidence>
<accession>A0A7C9P8J2</accession>
<dbReference type="SUPFAM" id="SSF46785">
    <property type="entry name" value="Winged helix' DNA-binding domain"/>
    <property type="match status" value="1"/>
</dbReference>
<dbReference type="AlphaFoldDB" id="A0A7C9P8J2"/>
<comment type="caution">
    <text evidence="6">The sequence shown here is derived from an EMBL/GenBank/DDBJ whole genome shotgun (WGS) entry which is preliminary data.</text>
</comment>
<dbReference type="PROSITE" id="PS50931">
    <property type="entry name" value="HTH_LYSR"/>
    <property type="match status" value="1"/>
</dbReference>
<evidence type="ECO:0000256" key="4">
    <source>
        <dbReference type="ARBA" id="ARBA00023163"/>
    </source>
</evidence>
<dbReference type="InterPro" id="IPR036388">
    <property type="entry name" value="WH-like_DNA-bd_sf"/>
</dbReference>
<dbReference type="SUPFAM" id="SSF53850">
    <property type="entry name" value="Periplasmic binding protein-like II"/>
    <property type="match status" value="1"/>
</dbReference>
<evidence type="ECO:0000313" key="7">
    <source>
        <dbReference type="Proteomes" id="UP000483432"/>
    </source>
</evidence>
<dbReference type="PANTHER" id="PTHR30419">
    <property type="entry name" value="HTH-TYPE TRANSCRIPTIONAL REGULATOR YBHD"/>
    <property type="match status" value="1"/>
</dbReference>
<keyword evidence="2" id="KW-0805">Transcription regulation</keyword>
<dbReference type="Pfam" id="PF03466">
    <property type="entry name" value="LysR_substrate"/>
    <property type="match status" value="1"/>
</dbReference>
<organism evidence="6 7">
    <name type="scientific">Sulfuriferula multivorans</name>
    <dbReference type="NCBI Taxonomy" id="1559896"/>
    <lineage>
        <taxon>Bacteria</taxon>
        <taxon>Pseudomonadati</taxon>
        <taxon>Pseudomonadota</taxon>
        <taxon>Betaproteobacteria</taxon>
        <taxon>Nitrosomonadales</taxon>
        <taxon>Sulfuricellaceae</taxon>
        <taxon>Sulfuriferula</taxon>
    </lineage>
</organism>
<feature type="domain" description="HTH lysR-type" evidence="5">
    <location>
        <begin position="19"/>
        <end position="76"/>
    </location>
</feature>
<dbReference type="Proteomes" id="UP000483432">
    <property type="component" value="Unassembled WGS sequence"/>
</dbReference>
<evidence type="ECO:0000256" key="1">
    <source>
        <dbReference type="ARBA" id="ARBA00009437"/>
    </source>
</evidence>
<dbReference type="InterPro" id="IPR005119">
    <property type="entry name" value="LysR_subst-bd"/>
</dbReference>
<name>A0A7C9P8J2_9PROT</name>
<keyword evidence="3" id="KW-0238">DNA-binding</keyword>
<dbReference type="InterPro" id="IPR036390">
    <property type="entry name" value="WH_DNA-bd_sf"/>
</dbReference>
<gene>
    <name evidence="6" type="ORF">GZ085_10070</name>
</gene>
<dbReference type="EMBL" id="JAAFGW010000150">
    <property type="protein sequence ID" value="NDP48717.1"/>
    <property type="molecule type" value="Genomic_DNA"/>
</dbReference>
<keyword evidence="4" id="KW-0804">Transcription</keyword>
<evidence type="ECO:0000259" key="5">
    <source>
        <dbReference type="PROSITE" id="PS50931"/>
    </source>
</evidence>
<proteinExistence type="inferred from homology"/>
<protein>
    <submittedName>
        <fullName evidence="6">LysR family transcriptional regulator</fullName>
    </submittedName>
</protein>
<sequence length="323" mass="35917">MTHSADNTVDLARRVRTKLKTRQMFLLIALDEARNIHQAALDTNMSQPAASKMLKDIEELFGVPFFERLPRGIRPTLYGETMIRHVRMALANLSQGQDSIATLQAGLSGQVNIGVIITSSMTLVPQAIARAKDEAPRLCIGVEVDTSNVLVEKLKRGQLDFLIARILEQEDESSLLYENLSEETDCAVARIGHPMLARDDLTLKDLAAASWILSPRGSILRHLFDMMFRRIDLETPSNVVETTAMSVIMSLLQQTDFLHVMPLDVARYYVQSSKLAILPIKLPCKMDSFGIIMRRNHLLSPGANLLLKHVRAIAAEIYSGGTA</sequence>
<dbReference type="InterPro" id="IPR000847">
    <property type="entry name" value="LysR_HTH_N"/>
</dbReference>
<comment type="similarity">
    <text evidence="1">Belongs to the LysR transcriptional regulatory family.</text>
</comment>
<dbReference type="Pfam" id="PF00126">
    <property type="entry name" value="HTH_1"/>
    <property type="match status" value="1"/>
</dbReference>
<dbReference type="GO" id="GO:0005829">
    <property type="term" value="C:cytosol"/>
    <property type="evidence" value="ECO:0007669"/>
    <property type="project" value="TreeGrafter"/>
</dbReference>
<dbReference type="InterPro" id="IPR050950">
    <property type="entry name" value="HTH-type_LysR_regulators"/>
</dbReference>
<reference evidence="6 7" key="1">
    <citation type="submission" date="2019-09" db="EMBL/GenBank/DDBJ databases">
        <title>H2 Metabolism Revealed by Metagenomic Analysis in Subglacial Sediment of East Antarctica.</title>
        <authorList>
            <person name="Yang Z."/>
            <person name="Zhang Y."/>
            <person name="Lv Y."/>
            <person name="Yan W."/>
            <person name="Xiao X."/>
            <person name="Sun B."/>
            <person name="Ma H."/>
        </authorList>
    </citation>
    <scope>NUCLEOTIDE SEQUENCE [LARGE SCALE GENOMIC DNA]</scope>
    <source>
        <strain evidence="6">Bin2_2</strain>
    </source>
</reference>
<dbReference type="GO" id="GO:0003677">
    <property type="term" value="F:DNA binding"/>
    <property type="evidence" value="ECO:0007669"/>
    <property type="project" value="UniProtKB-KW"/>
</dbReference>
<evidence type="ECO:0000313" key="6">
    <source>
        <dbReference type="EMBL" id="NDP48717.1"/>
    </source>
</evidence>
<evidence type="ECO:0000256" key="3">
    <source>
        <dbReference type="ARBA" id="ARBA00023125"/>
    </source>
</evidence>
<dbReference type="Gene3D" id="1.10.10.10">
    <property type="entry name" value="Winged helix-like DNA-binding domain superfamily/Winged helix DNA-binding domain"/>
    <property type="match status" value="1"/>
</dbReference>
<dbReference type="GO" id="GO:0003700">
    <property type="term" value="F:DNA-binding transcription factor activity"/>
    <property type="evidence" value="ECO:0007669"/>
    <property type="project" value="InterPro"/>
</dbReference>